<evidence type="ECO:0000256" key="9">
    <source>
        <dbReference type="ARBA" id="ARBA00023102"/>
    </source>
</evidence>
<comment type="similarity">
    <text evidence="12">Belongs to the tetrahydrofolate dehydrogenase/cyclohydrolase family.</text>
</comment>
<evidence type="ECO:0000256" key="1">
    <source>
        <dbReference type="ARBA" id="ARBA00004777"/>
    </source>
</evidence>
<keyword evidence="10 12" id="KW-0486">Methionine biosynthesis</keyword>
<dbReference type="InterPro" id="IPR000672">
    <property type="entry name" value="THF_DH/CycHdrlase"/>
</dbReference>
<comment type="function">
    <text evidence="12">Catalyzes the oxidation of 5,10-methylenetetrahydrofolate to 5,10-methenyltetrahydrofolate and then the hydrolysis of 5,10-methenyltetrahydrofolate to 10-formyltetrahydrofolate.</text>
</comment>
<dbReference type="FunFam" id="3.40.50.720:FF:000189">
    <property type="entry name" value="Bifunctional protein FolD"/>
    <property type="match status" value="1"/>
</dbReference>
<evidence type="ECO:0000256" key="10">
    <source>
        <dbReference type="ARBA" id="ARBA00023167"/>
    </source>
</evidence>
<comment type="subunit">
    <text evidence="2 12">Homodimer.</text>
</comment>
<keyword evidence="11 12" id="KW-0511">Multifunctional enzyme</keyword>
<evidence type="ECO:0000259" key="13">
    <source>
        <dbReference type="Pfam" id="PF00763"/>
    </source>
</evidence>
<dbReference type="GO" id="GO:0006164">
    <property type="term" value="P:purine nucleotide biosynthetic process"/>
    <property type="evidence" value="ECO:0007669"/>
    <property type="project" value="UniProtKB-KW"/>
</dbReference>
<evidence type="ECO:0000256" key="8">
    <source>
        <dbReference type="ARBA" id="ARBA00023002"/>
    </source>
</evidence>
<dbReference type="PANTHER" id="PTHR48099">
    <property type="entry name" value="C-1-TETRAHYDROFOLATE SYNTHASE, CYTOPLASMIC-RELATED"/>
    <property type="match status" value="1"/>
</dbReference>
<dbReference type="SUPFAM" id="SSF53223">
    <property type="entry name" value="Aminoacid dehydrogenase-like, N-terminal domain"/>
    <property type="match status" value="1"/>
</dbReference>
<feature type="domain" description="Tetrahydrofolate dehydrogenase/cyclohydrolase NAD(P)-binding" evidence="14">
    <location>
        <begin position="139"/>
        <end position="288"/>
    </location>
</feature>
<dbReference type="AlphaFoldDB" id="A0A650EQ64"/>
<evidence type="ECO:0000256" key="6">
    <source>
        <dbReference type="ARBA" id="ARBA00022801"/>
    </source>
</evidence>
<keyword evidence="4 12" id="KW-0028">Amino-acid biosynthesis</keyword>
<dbReference type="NCBIfam" id="NF010783">
    <property type="entry name" value="PRK14186.1"/>
    <property type="match status" value="1"/>
</dbReference>
<dbReference type="GO" id="GO:0009086">
    <property type="term" value="P:methionine biosynthetic process"/>
    <property type="evidence" value="ECO:0007669"/>
    <property type="project" value="UniProtKB-KW"/>
</dbReference>
<evidence type="ECO:0000256" key="12">
    <source>
        <dbReference type="HAMAP-Rule" id="MF_01576"/>
    </source>
</evidence>
<dbReference type="PROSITE" id="PS00767">
    <property type="entry name" value="THF_DHG_CYH_2"/>
    <property type="match status" value="1"/>
</dbReference>
<reference evidence="15" key="1">
    <citation type="journal article" date="2020" name="J. ISSAAS">
        <title>Lactobacilli and other gastrointestinal microbiota of Peromyscus leucopus, reservoir host for agents of Lyme disease and other zoonoses in North America.</title>
        <authorList>
            <person name="Milovic A."/>
            <person name="Bassam K."/>
            <person name="Shao H."/>
            <person name="Chatzistamou I."/>
            <person name="Tufts D.M."/>
            <person name="Diuk-Wasser M."/>
            <person name="Barbour A.G."/>
        </authorList>
    </citation>
    <scope>NUCLEOTIDE SEQUENCE</scope>
    <source>
        <strain evidence="15">LL50</strain>
    </source>
</reference>
<evidence type="ECO:0000256" key="2">
    <source>
        <dbReference type="ARBA" id="ARBA00011738"/>
    </source>
</evidence>
<comment type="catalytic activity">
    <reaction evidence="12">
        <text>(6R)-5,10-methylene-5,6,7,8-tetrahydrofolate + NADP(+) = (6R)-5,10-methenyltetrahydrofolate + NADPH</text>
        <dbReference type="Rhea" id="RHEA:22812"/>
        <dbReference type="ChEBI" id="CHEBI:15636"/>
        <dbReference type="ChEBI" id="CHEBI:57455"/>
        <dbReference type="ChEBI" id="CHEBI:57783"/>
        <dbReference type="ChEBI" id="CHEBI:58349"/>
        <dbReference type="EC" id="1.5.1.5"/>
    </reaction>
</comment>
<dbReference type="SUPFAM" id="SSF51735">
    <property type="entry name" value="NAD(P)-binding Rossmann-fold domains"/>
    <property type="match status" value="1"/>
</dbReference>
<evidence type="ECO:0000256" key="7">
    <source>
        <dbReference type="ARBA" id="ARBA00022857"/>
    </source>
</evidence>
<accession>A0A650EQ64</accession>
<keyword evidence="8 12" id="KW-0560">Oxidoreductase</keyword>
<dbReference type="GO" id="GO:0035999">
    <property type="term" value="P:tetrahydrofolate interconversion"/>
    <property type="evidence" value="ECO:0007669"/>
    <property type="project" value="UniProtKB-UniRule"/>
</dbReference>
<feature type="binding site" evidence="12">
    <location>
        <begin position="165"/>
        <end position="167"/>
    </location>
    <ligand>
        <name>NADP(+)</name>
        <dbReference type="ChEBI" id="CHEBI:58349"/>
    </ligand>
</feature>
<keyword evidence="6 12" id="KW-0378">Hydrolase</keyword>
<dbReference type="GO" id="GO:0000105">
    <property type="term" value="P:L-histidine biosynthetic process"/>
    <property type="evidence" value="ECO:0007669"/>
    <property type="project" value="UniProtKB-KW"/>
</dbReference>
<keyword evidence="3 12" id="KW-0554">One-carbon metabolism</keyword>
<evidence type="ECO:0000256" key="11">
    <source>
        <dbReference type="ARBA" id="ARBA00023268"/>
    </source>
</evidence>
<keyword evidence="5 12" id="KW-0658">Purine biosynthesis</keyword>
<organism evidence="15">
    <name type="scientific">uncultured Spirochaetaceae bacterium</name>
    <dbReference type="NCBI Taxonomy" id="201186"/>
    <lineage>
        <taxon>Bacteria</taxon>
        <taxon>Pseudomonadati</taxon>
        <taxon>Spirochaetota</taxon>
        <taxon>Spirochaetia</taxon>
        <taxon>Spirochaetales</taxon>
        <taxon>Spirochaetaceae</taxon>
        <taxon>environmental samples</taxon>
    </lineage>
</organism>
<dbReference type="GO" id="GO:0004477">
    <property type="term" value="F:methenyltetrahydrofolate cyclohydrolase activity"/>
    <property type="evidence" value="ECO:0007669"/>
    <property type="project" value="UniProtKB-UniRule"/>
</dbReference>
<proteinExistence type="inferred from homology"/>
<dbReference type="PROSITE" id="PS00766">
    <property type="entry name" value="THF_DHG_CYH_1"/>
    <property type="match status" value="1"/>
</dbReference>
<comment type="pathway">
    <text evidence="1 12">One-carbon metabolism; tetrahydrofolate interconversion.</text>
</comment>
<dbReference type="GO" id="GO:0005829">
    <property type="term" value="C:cytosol"/>
    <property type="evidence" value="ECO:0007669"/>
    <property type="project" value="TreeGrafter"/>
</dbReference>
<dbReference type="InterPro" id="IPR020631">
    <property type="entry name" value="THF_DH/CycHdrlase_NAD-bd_dom"/>
</dbReference>
<evidence type="ECO:0000256" key="5">
    <source>
        <dbReference type="ARBA" id="ARBA00022755"/>
    </source>
</evidence>
<dbReference type="HAMAP" id="MF_01576">
    <property type="entry name" value="THF_DHG_CYH"/>
    <property type="match status" value="1"/>
</dbReference>
<comment type="catalytic activity">
    <reaction evidence="12">
        <text>(6R)-5,10-methenyltetrahydrofolate + H2O = (6R)-10-formyltetrahydrofolate + H(+)</text>
        <dbReference type="Rhea" id="RHEA:23700"/>
        <dbReference type="ChEBI" id="CHEBI:15377"/>
        <dbReference type="ChEBI" id="CHEBI:15378"/>
        <dbReference type="ChEBI" id="CHEBI:57455"/>
        <dbReference type="ChEBI" id="CHEBI:195366"/>
        <dbReference type="EC" id="3.5.4.9"/>
    </reaction>
</comment>
<evidence type="ECO:0000256" key="3">
    <source>
        <dbReference type="ARBA" id="ARBA00022563"/>
    </source>
</evidence>
<dbReference type="EMBL" id="MN577574">
    <property type="protein sequence ID" value="QGT51418.1"/>
    <property type="molecule type" value="Genomic_DNA"/>
</dbReference>
<dbReference type="FunFam" id="3.40.50.10860:FF:000005">
    <property type="entry name" value="C-1-tetrahydrofolate synthase, cytoplasmic, putative"/>
    <property type="match status" value="1"/>
</dbReference>
<evidence type="ECO:0000259" key="14">
    <source>
        <dbReference type="Pfam" id="PF02882"/>
    </source>
</evidence>
<keyword evidence="7 12" id="KW-0521">NADP</keyword>
<sequence length="294" mass="31125">MDCKIIDGKALAADIRREVSEKVAALKQKGIEPCLAVILVGENPASVSYVTGKQKALAECGMKDVSLRLPQDTSEGELLELISKLNGDNSVHGILVQLPLPPQIDEEKILLSINPEKDVDGFHPMNMGNLLIGKKSFLPCTPHGILVLLERAGVETNGARVAVVGRSNIVGKPVAVLLSRREYNSTVTLCHTGTRDLPAITREADIIIAAAGRPKTITAEMVKDGACVIDVGVNRIPDATKKSGFRLVGDVDFDAVKEKASVITPVPGGVGPMTIAMLMANTLQAAEQLTGNGQ</sequence>
<dbReference type="PRINTS" id="PR00085">
    <property type="entry name" value="THFDHDRGNASE"/>
</dbReference>
<evidence type="ECO:0000256" key="4">
    <source>
        <dbReference type="ARBA" id="ARBA00022605"/>
    </source>
</evidence>
<dbReference type="InterPro" id="IPR036291">
    <property type="entry name" value="NAD(P)-bd_dom_sf"/>
</dbReference>
<dbReference type="UniPathway" id="UPA00193"/>
<evidence type="ECO:0000313" key="15">
    <source>
        <dbReference type="EMBL" id="QGT51418.1"/>
    </source>
</evidence>
<dbReference type="GO" id="GO:0004488">
    <property type="term" value="F:methylenetetrahydrofolate dehydrogenase (NADP+) activity"/>
    <property type="evidence" value="ECO:0007669"/>
    <property type="project" value="UniProtKB-UniRule"/>
</dbReference>
<dbReference type="Pfam" id="PF02882">
    <property type="entry name" value="THF_DHG_CYH_C"/>
    <property type="match status" value="1"/>
</dbReference>
<protein>
    <recommendedName>
        <fullName evidence="12">Bifunctional protein FolD</fullName>
    </recommendedName>
    <domain>
        <recommendedName>
            <fullName evidence="12">Methylenetetrahydrofolate dehydrogenase</fullName>
            <ecNumber evidence="12">1.5.1.5</ecNumber>
        </recommendedName>
    </domain>
    <domain>
        <recommendedName>
            <fullName evidence="12">Methenyltetrahydrofolate cyclohydrolase</fullName>
            <ecNumber evidence="12">3.5.4.9</ecNumber>
        </recommendedName>
    </domain>
</protein>
<dbReference type="Gene3D" id="3.40.50.720">
    <property type="entry name" value="NAD(P)-binding Rossmann-like Domain"/>
    <property type="match status" value="1"/>
</dbReference>
<dbReference type="InterPro" id="IPR046346">
    <property type="entry name" value="Aminoacid_DH-like_N_sf"/>
</dbReference>
<keyword evidence="9 12" id="KW-0368">Histidine biosynthesis</keyword>
<feature type="domain" description="Tetrahydrofolate dehydrogenase/cyclohydrolase catalytic" evidence="13">
    <location>
        <begin position="6"/>
        <end position="120"/>
    </location>
</feature>
<dbReference type="PANTHER" id="PTHR48099:SF5">
    <property type="entry name" value="C-1-TETRAHYDROFOLATE SYNTHASE, CYTOPLASMIC"/>
    <property type="match status" value="1"/>
</dbReference>
<dbReference type="InterPro" id="IPR020867">
    <property type="entry name" value="THF_DH/CycHdrlase_CS"/>
</dbReference>
<dbReference type="EC" id="1.5.1.5" evidence="12"/>
<gene>
    <name evidence="12 15" type="primary">folD</name>
    <name evidence="15" type="ORF">Unknown280_1100</name>
</gene>
<dbReference type="EC" id="3.5.4.9" evidence="12"/>
<comment type="caution">
    <text evidence="12">Lacks conserved residue(s) required for the propagation of feature annotation.</text>
</comment>
<feature type="binding site" evidence="12">
    <location>
        <position position="233"/>
    </location>
    <ligand>
        <name>NADP(+)</name>
        <dbReference type="ChEBI" id="CHEBI:58349"/>
    </ligand>
</feature>
<dbReference type="Gene3D" id="3.40.50.10860">
    <property type="entry name" value="Leucine Dehydrogenase, chain A, domain 1"/>
    <property type="match status" value="1"/>
</dbReference>
<dbReference type="InterPro" id="IPR020630">
    <property type="entry name" value="THF_DH/CycHdrlase_cat_dom"/>
</dbReference>
<dbReference type="CDD" id="cd01080">
    <property type="entry name" value="NAD_bind_m-THF_DH_Cyclohyd"/>
    <property type="match status" value="1"/>
</dbReference>
<name>A0A650EQ64_9SPIO</name>
<dbReference type="Pfam" id="PF00763">
    <property type="entry name" value="THF_DHG_CYH"/>
    <property type="match status" value="1"/>
</dbReference>